<organism evidence="3 9">
    <name type="scientific">Nonlabens ulvanivorans</name>
    <name type="common">Persicivirga ulvanivorans</name>
    <dbReference type="NCBI Taxonomy" id="906888"/>
    <lineage>
        <taxon>Bacteria</taxon>
        <taxon>Pseudomonadati</taxon>
        <taxon>Bacteroidota</taxon>
        <taxon>Flavobacteriia</taxon>
        <taxon>Flavobacteriales</taxon>
        <taxon>Flavobacteriaceae</taxon>
        <taxon>Nonlabens</taxon>
    </lineage>
</organism>
<dbReference type="PANTHER" id="PTHR35024:SF4">
    <property type="entry name" value="POLYMER-FORMING CYTOSKELETAL PROTEIN"/>
    <property type="match status" value="1"/>
</dbReference>
<keyword evidence="12" id="KW-1185">Reference proteome</keyword>
<dbReference type="Pfam" id="PF04519">
    <property type="entry name" value="Bactofilin"/>
    <property type="match status" value="1"/>
</dbReference>
<accession>A0A081D6V5</accession>
<dbReference type="EMBL" id="BBMM01000001">
    <property type="protein sequence ID" value="GAK98520.1"/>
    <property type="molecule type" value="Genomic_DNA"/>
</dbReference>
<evidence type="ECO:0000313" key="10">
    <source>
        <dbReference type="Proteomes" id="UP000029226"/>
    </source>
</evidence>
<dbReference type="AlphaFoldDB" id="A0A081D6V5"/>
<dbReference type="Proteomes" id="UP000028980">
    <property type="component" value="Unassembled WGS sequence"/>
</dbReference>
<sequence>MFNDKKGSKKGQMEAGKSQNRISHGTVIEGDITSQGGFRIDGTINGTLQTPAKVVIGKDGSINGSLECGNADIEGNFKGKLSVTGLLTLKSSAVIDGEVVISKLAVEPGATFNATCSMNTGVKNLSDSNKKGKTA</sequence>
<dbReference type="GeneID" id="90597324"/>
<comment type="caution">
    <text evidence="3">The sequence shown here is derived from an EMBL/GenBank/DDBJ whole genome shotgun (WGS) entry which is preliminary data.</text>
</comment>
<proteinExistence type="inferred from homology"/>
<dbReference type="Proteomes" id="UP000239997">
    <property type="component" value="Unassembled WGS sequence"/>
</dbReference>
<evidence type="ECO:0000313" key="12">
    <source>
        <dbReference type="Proteomes" id="UP000239997"/>
    </source>
</evidence>
<evidence type="ECO:0000313" key="4">
    <source>
        <dbReference type="EMBL" id="GAK98520.1"/>
    </source>
</evidence>
<reference evidence="6 8" key="2">
    <citation type="submission" date="2014-07" db="EMBL/GenBank/DDBJ databases">
        <title>Draft genome sequence of Nonlabens ulvanivorans, an ulvan degrading bacterium.</title>
        <authorList>
            <person name="Kopel M."/>
            <person name="Helbert W."/>
            <person name="Henrissat B."/>
            <person name="Doniger T."/>
            <person name="Banin E."/>
        </authorList>
    </citation>
    <scope>NUCLEOTIDE SEQUENCE [LARGE SCALE GENOMIC DNA]</scope>
    <source>
        <strain evidence="6 8">PLR</strain>
    </source>
</reference>
<dbReference type="Proteomes" id="UP000029647">
    <property type="component" value="Unassembled WGS sequence"/>
</dbReference>
<evidence type="ECO:0000313" key="6">
    <source>
        <dbReference type="EMBL" id="KEZ92532.1"/>
    </source>
</evidence>
<dbReference type="EMBL" id="BBLG01000001">
    <property type="protein sequence ID" value="GAK74651.1"/>
    <property type="molecule type" value="Genomic_DNA"/>
</dbReference>
<evidence type="ECO:0000256" key="2">
    <source>
        <dbReference type="SAM" id="MobiDB-lite"/>
    </source>
</evidence>
<dbReference type="InterPro" id="IPR007607">
    <property type="entry name" value="BacA/B"/>
</dbReference>
<name>A0A081D6V5_NONUL</name>
<gene>
    <name evidence="6" type="ORF">IL45_10305</name>
    <name evidence="5" type="ORF">JCM19275_2670</name>
    <name evidence="3" type="ORF">JCM19296_229</name>
    <name evidence="4" type="ORF">JCM19314_2551</name>
    <name evidence="7" type="ORF">LY02_00587</name>
</gene>
<comment type="similarity">
    <text evidence="1">Belongs to the bactofilin family.</text>
</comment>
<evidence type="ECO:0000313" key="11">
    <source>
        <dbReference type="Proteomes" id="UP000029647"/>
    </source>
</evidence>
<reference evidence="7 12" key="3">
    <citation type="submission" date="2018-03" db="EMBL/GenBank/DDBJ databases">
        <title>Genomic Encyclopedia of Archaeal and Bacterial Type Strains, Phase II (KMG-II): from individual species to whole genera.</title>
        <authorList>
            <person name="Goeker M."/>
        </authorList>
    </citation>
    <scope>NUCLEOTIDE SEQUENCE [LARGE SCALE GENOMIC DNA]</scope>
    <source>
        <strain evidence="7 12">DSM 22727</strain>
    </source>
</reference>
<dbReference type="Proteomes" id="UP000028531">
    <property type="component" value="Unassembled WGS sequence"/>
</dbReference>
<dbReference type="PANTHER" id="PTHR35024">
    <property type="entry name" value="HYPOTHETICAL CYTOSOLIC PROTEIN"/>
    <property type="match status" value="1"/>
</dbReference>
<dbReference type="EMBL" id="JPJI01000032">
    <property type="protein sequence ID" value="KEZ92532.1"/>
    <property type="molecule type" value="Genomic_DNA"/>
</dbReference>
<dbReference type="EMBL" id="PVNA01000001">
    <property type="protein sequence ID" value="PRX15370.1"/>
    <property type="molecule type" value="Genomic_DNA"/>
</dbReference>
<reference evidence="9 10" key="1">
    <citation type="journal article" date="2014" name="Genome Announc.">
        <title>Draft Genome Sequences of Marine Flavobacterium Nonlabens Strains NR17, NR24, NR27, NR32, NR33, and Ara13.</title>
        <authorList>
            <person name="Nakanishi M."/>
            <person name="Meirelles P."/>
            <person name="Suzuki R."/>
            <person name="Takatani N."/>
            <person name="Mino S."/>
            <person name="Suda W."/>
            <person name="Oshima K."/>
            <person name="Hattori M."/>
            <person name="Ohkuma M."/>
            <person name="Hosokawa M."/>
            <person name="Miyashita K."/>
            <person name="Thompson F.L."/>
            <person name="Niwa A."/>
            <person name="Sawabe T."/>
            <person name="Sawabe T."/>
        </authorList>
    </citation>
    <scope>NUCLEOTIDE SEQUENCE [LARGE SCALE GENOMIC DNA]</scope>
    <source>
        <strain evidence="5">JCM 19275</strain>
        <strain evidence="3">JCM 19296</strain>
        <strain evidence="4">JCM 19314</strain>
        <strain evidence="11">JCM19275</strain>
        <strain evidence="9">JCM19296</strain>
        <strain evidence="10">JCM19314</strain>
    </source>
</reference>
<evidence type="ECO:0000313" key="8">
    <source>
        <dbReference type="Proteomes" id="UP000028531"/>
    </source>
</evidence>
<evidence type="ECO:0000313" key="9">
    <source>
        <dbReference type="Proteomes" id="UP000028980"/>
    </source>
</evidence>
<dbReference type="OrthoDB" id="5432602at2"/>
<evidence type="ECO:0000313" key="5">
    <source>
        <dbReference type="EMBL" id="GAL73823.1"/>
    </source>
</evidence>
<evidence type="ECO:0000256" key="1">
    <source>
        <dbReference type="ARBA" id="ARBA00044755"/>
    </source>
</evidence>
<dbReference type="RefSeq" id="WP_036583460.1">
    <property type="nucleotide sequence ID" value="NZ_CP136694.1"/>
</dbReference>
<feature type="region of interest" description="Disordered" evidence="2">
    <location>
        <begin position="1"/>
        <end position="22"/>
    </location>
</feature>
<dbReference type="EMBL" id="BBNT01000001">
    <property type="protein sequence ID" value="GAL73823.1"/>
    <property type="molecule type" value="Genomic_DNA"/>
</dbReference>
<protein>
    <submittedName>
        <fullName evidence="7">Polymer-forming protein</fullName>
    </submittedName>
</protein>
<evidence type="ECO:0000313" key="7">
    <source>
        <dbReference type="EMBL" id="PRX15370.1"/>
    </source>
</evidence>
<evidence type="ECO:0000313" key="3">
    <source>
        <dbReference type="EMBL" id="GAK74651.1"/>
    </source>
</evidence>
<dbReference type="Proteomes" id="UP000029226">
    <property type="component" value="Unassembled WGS sequence"/>
</dbReference>